<sequence>MTAAAIATHPRIDPSLCGAPVTVAPGRAEVRLVATPVMAADDHGLCHGGFVFGAADYAAMLAVNDPNVVLGSATVKFLKPVRVGEAVLARATCSSEHGRKRMVAVEVVREAGGEVVFSGEFVCFVLDRHVLAAP</sequence>
<dbReference type="Pfam" id="PF03061">
    <property type="entry name" value="4HBT"/>
    <property type="match status" value="1"/>
</dbReference>
<evidence type="ECO:0000313" key="2">
    <source>
        <dbReference type="EMBL" id="MBZ5713129.1"/>
    </source>
</evidence>
<dbReference type="CDD" id="cd03443">
    <property type="entry name" value="PaaI_thioesterase"/>
    <property type="match status" value="1"/>
</dbReference>
<protein>
    <submittedName>
        <fullName evidence="2">PaaI family thioesterase</fullName>
    </submittedName>
</protein>
<dbReference type="EMBL" id="JAIRAU010000039">
    <property type="protein sequence ID" value="MBZ5713129.1"/>
    <property type="molecule type" value="Genomic_DNA"/>
</dbReference>
<accession>A0ABS7TXZ4</accession>
<reference evidence="2" key="1">
    <citation type="submission" date="2021-08" db="EMBL/GenBank/DDBJ databases">
        <authorList>
            <person name="Stevens D.C."/>
        </authorList>
    </citation>
    <scope>NUCLEOTIDE SEQUENCE</scope>
    <source>
        <strain evidence="2">DSM 53165</strain>
    </source>
</reference>
<dbReference type="Proteomes" id="UP001139031">
    <property type="component" value="Unassembled WGS sequence"/>
</dbReference>
<dbReference type="InterPro" id="IPR029069">
    <property type="entry name" value="HotDog_dom_sf"/>
</dbReference>
<dbReference type="InterPro" id="IPR006683">
    <property type="entry name" value="Thioestr_dom"/>
</dbReference>
<dbReference type="PANTHER" id="PTHR42856:SF1">
    <property type="entry name" value="ACYL-COENZYME A THIOESTERASE PAAI"/>
    <property type="match status" value="1"/>
</dbReference>
<dbReference type="RefSeq" id="WP_224194874.1">
    <property type="nucleotide sequence ID" value="NZ_JAIRAU010000039.1"/>
</dbReference>
<evidence type="ECO:0000313" key="3">
    <source>
        <dbReference type="Proteomes" id="UP001139031"/>
    </source>
</evidence>
<proteinExistence type="predicted"/>
<gene>
    <name evidence="2" type="ORF">K7C98_28165</name>
</gene>
<dbReference type="InterPro" id="IPR052723">
    <property type="entry name" value="Acyl-CoA_thioesterase_PaaI"/>
</dbReference>
<organism evidence="2 3">
    <name type="scientific">Nannocystis pusilla</name>
    <dbReference type="NCBI Taxonomy" id="889268"/>
    <lineage>
        <taxon>Bacteria</taxon>
        <taxon>Pseudomonadati</taxon>
        <taxon>Myxococcota</taxon>
        <taxon>Polyangia</taxon>
        <taxon>Nannocystales</taxon>
        <taxon>Nannocystaceae</taxon>
        <taxon>Nannocystis</taxon>
    </lineage>
</organism>
<dbReference type="PANTHER" id="PTHR42856">
    <property type="entry name" value="ACYL-COENZYME A THIOESTERASE PAAI"/>
    <property type="match status" value="1"/>
</dbReference>
<evidence type="ECO:0000259" key="1">
    <source>
        <dbReference type="Pfam" id="PF03061"/>
    </source>
</evidence>
<dbReference type="SUPFAM" id="SSF54637">
    <property type="entry name" value="Thioesterase/thiol ester dehydrase-isomerase"/>
    <property type="match status" value="1"/>
</dbReference>
<feature type="domain" description="Thioesterase" evidence="1">
    <location>
        <begin position="43"/>
        <end position="115"/>
    </location>
</feature>
<name>A0ABS7TXZ4_9BACT</name>
<keyword evidence="3" id="KW-1185">Reference proteome</keyword>
<comment type="caution">
    <text evidence="2">The sequence shown here is derived from an EMBL/GenBank/DDBJ whole genome shotgun (WGS) entry which is preliminary data.</text>
</comment>
<dbReference type="Gene3D" id="3.10.129.10">
    <property type="entry name" value="Hotdog Thioesterase"/>
    <property type="match status" value="1"/>
</dbReference>